<evidence type="ECO:0000313" key="2">
    <source>
        <dbReference type="EMBL" id="KAF9763566.1"/>
    </source>
</evidence>
<proteinExistence type="predicted"/>
<feature type="region of interest" description="Disordered" evidence="1">
    <location>
        <begin position="95"/>
        <end position="155"/>
    </location>
</feature>
<protein>
    <submittedName>
        <fullName evidence="2">Uncharacterized protein</fullName>
    </submittedName>
</protein>
<name>A0A9P6GZE7_9MICR</name>
<organism evidence="2 3">
    <name type="scientific">Nosema granulosis</name>
    <dbReference type="NCBI Taxonomy" id="83296"/>
    <lineage>
        <taxon>Eukaryota</taxon>
        <taxon>Fungi</taxon>
        <taxon>Fungi incertae sedis</taxon>
        <taxon>Microsporidia</taxon>
        <taxon>Nosematidae</taxon>
        <taxon>Nosema</taxon>
    </lineage>
</organism>
<keyword evidence="3" id="KW-1185">Reference proteome</keyword>
<evidence type="ECO:0000313" key="3">
    <source>
        <dbReference type="Proteomes" id="UP000740883"/>
    </source>
</evidence>
<dbReference type="OrthoDB" id="10538608at2759"/>
<dbReference type="EMBL" id="SBJO01000069">
    <property type="protein sequence ID" value="KAF9763566.1"/>
    <property type="molecule type" value="Genomic_DNA"/>
</dbReference>
<gene>
    <name evidence="2" type="ORF">NGRA_1207</name>
</gene>
<accession>A0A9P6GZE7</accession>
<evidence type="ECO:0000256" key="1">
    <source>
        <dbReference type="SAM" id="MobiDB-lite"/>
    </source>
</evidence>
<dbReference type="AlphaFoldDB" id="A0A9P6GZE7"/>
<reference evidence="2 3" key="1">
    <citation type="journal article" date="2020" name="Genome Biol. Evol.">
        <title>Comparative genomics of strictly vertically transmitted, feminizing microsporidia endosymbionts of amphipod crustaceans.</title>
        <authorList>
            <person name="Cormier A."/>
            <person name="Chebbi M.A."/>
            <person name="Giraud I."/>
            <person name="Wattier R."/>
            <person name="Teixeira M."/>
            <person name="Gilbert C."/>
            <person name="Rigaud T."/>
            <person name="Cordaux R."/>
        </authorList>
    </citation>
    <scope>NUCLEOTIDE SEQUENCE [LARGE SCALE GENOMIC DNA]</scope>
    <source>
        <strain evidence="2 3">Ou3-Ou53</strain>
    </source>
</reference>
<comment type="caution">
    <text evidence="2">The sequence shown here is derived from an EMBL/GenBank/DDBJ whole genome shotgun (WGS) entry which is preliminary data.</text>
</comment>
<feature type="compositionally biased region" description="Basic and acidic residues" evidence="1">
    <location>
        <begin position="134"/>
        <end position="155"/>
    </location>
</feature>
<dbReference type="Proteomes" id="UP000740883">
    <property type="component" value="Unassembled WGS sequence"/>
</dbReference>
<sequence length="155" mass="18280">MDFTKYIEKLKNKYTVEEGQNNVYRVSKGGRELIISPNRMFEESFLEDFFNKNYQSEDWSMRMNKYFLDDKIQGDFGRIGEDDLLPSFRDLFVGRGRPKGSIPEQNVDDFNRREEHSDSSFIKKDPISPLHGKKGPDPDNFKKPGNDDDPNKFFY</sequence>
<feature type="compositionally biased region" description="Basic and acidic residues" evidence="1">
    <location>
        <begin position="109"/>
        <end position="126"/>
    </location>
</feature>